<protein>
    <submittedName>
        <fullName evidence="1">Uncharacterized protein</fullName>
    </submittedName>
</protein>
<organism evidence="1">
    <name type="scientific">Octopus bimaculoides</name>
    <name type="common">California two-spotted octopus</name>
    <dbReference type="NCBI Taxonomy" id="37653"/>
    <lineage>
        <taxon>Eukaryota</taxon>
        <taxon>Metazoa</taxon>
        <taxon>Spiralia</taxon>
        <taxon>Lophotrochozoa</taxon>
        <taxon>Mollusca</taxon>
        <taxon>Cephalopoda</taxon>
        <taxon>Coleoidea</taxon>
        <taxon>Octopodiformes</taxon>
        <taxon>Octopoda</taxon>
        <taxon>Incirrata</taxon>
        <taxon>Octopodidae</taxon>
        <taxon>Octopus</taxon>
    </lineage>
</organism>
<name>A0A0L8HDP8_OCTBM</name>
<evidence type="ECO:0000313" key="1">
    <source>
        <dbReference type="EMBL" id="KOF87194.1"/>
    </source>
</evidence>
<dbReference type="AlphaFoldDB" id="A0A0L8HDP8"/>
<accession>A0A0L8HDP8</accession>
<sequence length="85" mass="10028">MVWTACLDKKGQVKGFVNCTNFLEILEKTILPYTSQNFRHVDLKHPTRIIEEFIKSQKIHEQHLASAVPRLKYNRKTFGKKKKQT</sequence>
<proteinExistence type="predicted"/>
<dbReference type="EMBL" id="KQ418476">
    <property type="protein sequence ID" value="KOF87194.1"/>
    <property type="molecule type" value="Genomic_DNA"/>
</dbReference>
<reference evidence="1" key="1">
    <citation type="submission" date="2015-07" db="EMBL/GenBank/DDBJ databases">
        <title>MeaNS - Measles Nucleotide Surveillance Program.</title>
        <authorList>
            <person name="Tran T."/>
            <person name="Druce J."/>
        </authorList>
    </citation>
    <scope>NUCLEOTIDE SEQUENCE</scope>
    <source>
        <strain evidence="1">UCB-OBI-ISO-001</strain>
        <tissue evidence="1">Gonad</tissue>
    </source>
</reference>
<gene>
    <name evidence="1" type="ORF">OCBIM_22017288mg</name>
</gene>